<dbReference type="AlphaFoldDB" id="A0AAE3MHL2"/>
<dbReference type="SUPFAM" id="SSF102114">
    <property type="entry name" value="Radical SAM enzymes"/>
    <property type="match status" value="1"/>
</dbReference>
<keyword evidence="5" id="KW-0479">Metal-binding</keyword>
<sequence length="266" mass="30357">MKGTIFDIKRFALNDGPGIRTTVFLKGCPLKCAWCHNPESISSVIEEFIQVRELDGQRFESTQAIGEFVTSESLIEEIAKDKEFFRQSGGGVTFSGGEPMLQLDFLSDIITKCKAKKMHVVIDTAGLCKQSHIEKVMNQVDLFLYDLKIIDEEKHKTYTGVSNDVILKNLEFLLQNNANVIIRIPVIPGINDQEQDIVKLEQYLSDKLEYIKEIHLLPFHNSAESKYRRFNTGYSFKGVKSQDPRDLVNLKERFERKGFNVKIGGM</sequence>
<dbReference type="SFLD" id="SFLDG01066">
    <property type="entry name" value="organic_radical-activating_enz"/>
    <property type="match status" value="1"/>
</dbReference>
<dbReference type="RefSeq" id="WP_301202050.1">
    <property type="nucleotide sequence ID" value="NZ_JAPDPI010000052.1"/>
</dbReference>
<dbReference type="InterPro" id="IPR012839">
    <property type="entry name" value="Organic_radical_activase"/>
</dbReference>
<gene>
    <name evidence="10" type="ORF">OM074_18455</name>
</gene>
<dbReference type="Pfam" id="PF04055">
    <property type="entry name" value="Radical_SAM"/>
    <property type="match status" value="1"/>
</dbReference>
<dbReference type="PANTHER" id="PTHR30352">
    <property type="entry name" value="PYRUVATE FORMATE-LYASE-ACTIVATING ENZYME"/>
    <property type="match status" value="1"/>
</dbReference>
<keyword evidence="3" id="KW-0004">4Fe-4S</keyword>
<dbReference type="CDD" id="cd01335">
    <property type="entry name" value="Radical_SAM"/>
    <property type="match status" value="1"/>
</dbReference>
<evidence type="ECO:0000256" key="4">
    <source>
        <dbReference type="ARBA" id="ARBA00022691"/>
    </source>
</evidence>
<evidence type="ECO:0000256" key="5">
    <source>
        <dbReference type="ARBA" id="ARBA00022723"/>
    </source>
</evidence>
<keyword evidence="7" id="KW-0408">Iron</keyword>
<evidence type="ECO:0000256" key="3">
    <source>
        <dbReference type="ARBA" id="ARBA00022485"/>
    </source>
</evidence>
<comment type="cofactor">
    <cofactor evidence="1">
        <name>[4Fe-4S] cluster</name>
        <dbReference type="ChEBI" id="CHEBI:49883"/>
    </cofactor>
</comment>
<evidence type="ECO:0000259" key="9">
    <source>
        <dbReference type="PROSITE" id="PS51918"/>
    </source>
</evidence>
<protein>
    <submittedName>
        <fullName evidence="10">Glycyl-radical enzyme activating protein</fullName>
    </submittedName>
</protein>
<reference evidence="10" key="1">
    <citation type="submission" date="2022-10" db="EMBL/GenBank/DDBJ databases">
        <authorList>
            <person name="Yu W.X."/>
        </authorList>
    </citation>
    <scope>NUCLEOTIDE SEQUENCE</scope>
    <source>
        <strain evidence="10">D04</strain>
    </source>
</reference>
<dbReference type="InterPro" id="IPR034457">
    <property type="entry name" value="Organic_radical-activating"/>
</dbReference>
<dbReference type="InterPro" id="IPR013785">
    <property type="entry name" value="Aldolase_TIM"/>
</dbReference>
<comment type="caution">
    <text evidence="10">The sequence shown here is derived from an EMBL/GenBank/DDBJ whole genome shotgun (WGS) entry which is preliminary data.</text>
</comment>
<feature type="domain" description="Radical SAM core" evidence="9">
    <location>
        <begin position="14"/>
        <end position="260"/>
    </location>
</feature>
<keyword evidence="8" id="KW-0411">Iron-sulfur</keyword>
<name>A0AAE3MHL2_9BACT</name>
<accession>A0AAE3MHL2</accession>
<evidence type="ECO:0000256" key="6">
    <source>
        <dbReference type="ARBA" id="ARBA00023002"/>
    </source>
</evidence>
<dbReference type="GO" id="GO:0046872">
    <property type="term" value="F:metal ion binding"/>
    <property type="evidence" value="ECO:0007669"/>
    <property type="project" value="UniProtKB-KW"/>
</dbReference>
<dbReference type="PROSITE" id="PS01087">
    <property type="entry name" value="RADICAL_ACTIVATING"/>
    <property type="match status" value="1"/>
</dbReference>
<evidence type="ECO:0000256" key="1">
    <source>
        <dbReference type="ARBA" id="ARBA00001966"/>
    </source>
</evidence>
<dbReference type="PROSITE" id="PS51918">
    <property type="entry name" value="RADICAL_SAM"/>
    <property type="match status" value="1"/>
</dbReference>
<evidence type="ECO:0000313" key="10">
    <source>
        <dbReference type="EMBL" id="MCW3807615.1"/>
    </source>
</evidence>
<dbReference type="SFLD" id="SFLDS00029">
    <property type="entry name" value="Radical_SAM"/>
    <property type="match status" value="1"/>
</dbReference>
<keyword evidence="11" id="KW-1185">Reference proteome</keyword>
<dbReference type="InterPro" id="IPR058240">
    <property type="entry name" value="rSAM_sf"/>
</dbReference>
<evidence type="ECO:0000256" key="8">
    <source>
        <dbReference type="ARBA" id="ARBA00023014"/>
    </source>
</evidence>
<dbReference type="InterPro" id="IPR001989">
    <property type="entry name" value="Radical_activat_CS"/>
</dbReference>
<dbReference type="PANTHER" id="PTHR30352:SF4">
    <property type="entry name" value="PYRUVATE FORMATE-LYASE 2-ACTIVATING ENZYME"/>
    <property type="match status" value="1"/>
</dbReference>
<dbReference type="Proteomes" id="UP001207408">
    <property type="component" value="Unassembled WGS sequence"/>
</dbReference>
<organism evidence="10 11">
    <name type="scientific">Plebeiibacterium marinum</name>
    <dbReference type="NCBI Taxonomy" id="2992111"/>
    <lineage>
        <taxon>Bacteria</taxon>
        <taxon>Pseudomonadati</taxon>
        <taxon>Bacteroidota</taxon>
        <taxon>Bacteroidia</taxon>
        <taxon>Marinilabiliales</taxon>
        <taxon>Marinilabiliaceae</taxon>
        <taxon>Plebeiibacterium</taxon>
    </lineage>
</organism>
<keyword evidence="6" id="KW-0560">Oxidoreductase</keyword>
<comment type="similarity">
    <text evidence="2">Belongs to the organic radical-activating enzymes family.</text>
</comment>
<dbReference type="NCBIfam" id="TIGR02494">
    <property type="entry name" value="PFLE_PFLC"/>
    <property type="match status" value="1"/>
</dbReference>
<dbReference type="GO" id="GO:0016491">
    <property type="term" value="F:oxidoreductase activity"/>
    <property type="evidence" value="ECO:0007669"/>
    <property type="project" value="UniProtKB-KW"/>
</dbReference>
<dbReference type="Gene3D" id="3.20.20.70">
    <property type="entry name" value="Aldolase class I"/>
    <property type="match status" value="1"/>
</dbReference>
<evidence type="ECO:0000256" key="2">
    <source>
        <dbReference type="ARBA" id="ARBA00009777"/>
    </source>
</evidence>
<keyword evidence="4" id="KW-0949">S-adenosyl-L-methionine</keyword>
<dbReference type="GO" id="GO:0051539">
    <property type="term" value="F:4 iron, 4 sulfur cluster binding"/>
    <property type="evidence" value="ECO:0007669"/>
    <property type="project" value="UniProtKB-KW"/>
</dbReference>
<dbReference type="InterPro" id="IPR007197">
    <property type="entry name" value="rSAM"/>
</dbReference>
<proteinExistence type="inferred from homology"/>
<evidence type="ECO:0000256" key="7">
    <source>
        <dbReference type="ARBA" id="ARBA00023004"/>
    </source>
</evidence>
<dbReference type="PIRSF" id="PIRSF000371">
    <property type="entry name" value="PFL_act_enz"/>
    <property type="match status" value="1"/>
</dbReference>
<dbReference type="EMBL" id="JAPDPI010000052">
    <property type="protein sequence ID" value="MCW3807615.1"/>
    <property type="molecule type" value="Genomic_DNA"/>
</dbReference>
<evidence type="ECO:0000313" key="11">
    <source>
        <dbReference type="Proteomes" id="UP001207408"/>
    </source>
</evidence>